<name>A0AAV8X1D0_9CUCU</name>
<keyword evidence="2" id="KW-1185">Reference proteome</keyword>
<proteinExistence type="predicted"/>
<comment type="caution">
    <text evidence="1">The sequence shown here is derived from an EMBL/GenBank/DDBJ whole genome shotgun (WGS) entry which is preliminary data.</text>
</comment>
<evidence type="ECO:0000313" key="2">
    <source>
        <dbReference type="Proteomes" id="UP001162156"/>
    </source>
</evidence>
<gene>
    <name evidence="1" type="ORF">NQ314_014847</name>
</gene>
<dbReference type="Proteomes" id="UP001162156">
    <property type="component" value="Unassembled WGS sequence"/>
</dbReference>
<dbReference type="PANTHER" id="PTHR34239">
    <property type="entry name" value="APPLE DOMAIN-CONTAINING PROTEIN"/>
    <property type="match status" value="1"/>
</dbReference>
<dbReference type="PANTHER" id="PTHR34239:SF2">
    <property type="entry name" value="TRANSPOSABLE ELEMENT P TRANSPOSASE_THAP9 CONSERVED DOMAIN-CONTAINING PROTEIN"/>
    <property type="match status" value="1"/>
</dbReference>
<accession>A0AAV8X1D0</accession>
<dbReference type="EMBL" id="JANEYF010004097">
    <property type="protein sequence ID" value="KAJ8932195.1"/>
    <property type="molecule type" value="Genomic_DNA"/>
</dbReference>
<reference evidence="1" key="1">
    <citation type="journal article" date="2023" name="Insect Mol. Biol.">
        <title>Genome sequencing provides insights into the evolution of gene families encoding plant cell wall-degrading enzymes in longhorned beetles.</title>
        <authorList>
            <person name="Shin N.R."/>
            <person name="Okamura Y."/>
            <person name="Kirsch R."/>
            <person name="Pauchet Y."/>
        </authorList>
    </citation>
    <scope>NUCLEOTIDE SEQUENCE</scope>
    <source>
        <strain evidence="1">RBIC_L_NR</strain>
    </source>
</reference>
<sequence length="208" mass="22319">MMAMGEKQQELTLDPDTLRLLGDEGGTVANTSPPIHVGLVPIWSGILKAGLKDEIRDSLITRYPIAENCPTMAPPRMNLEVKAVVNEVTVKRDARFSTIQAMLGASLSALGQSLTILGNALQEEGKARLLASIGDAARLIAGVHQQQSQARRAILRAQLNKSLADTLSEAPGDDGWLFGENLSERIQSAKALDRTAAHLRKAKGVHKA</sequence>
<organism evidence="1 2">
    <name type="scientific">Rhamnusium bicolor</name>
    <dbReference type="NCBI Taxonomy" id="1586634"/>
    <lineage>
        <taxon>Eukaryota</taxon>
        <taxon>Metazoa</taxon>
        <taxon>Ecdysozoa</taxon>
        <taxon>Arthropoda</taxon>
        <taxon>Hexapoda</taxon>
        <taxon>Insecta</taxon>
        <taxon>Pterygota</taxon>
        <taxon>Neoptera</taxon>
        <taxon>Endopterygota</taxon>
        <taxon>Coleoptera</taxon>
        <taxon>Polyphaga</taxon>
        <taxon>Cucujiformia</taxon>
        <taxon>Chrysomeloidea</taxon>
        <taxon>Cerambycidae</taxon>
        <taxon>Lepturinae</taxon>
        <taxon>Rhagiini</taxon>
        <taxon>Rhamnusium</taxon>
    </lineage>
</organism>
<dbReference type="AlphaFoldDB" id="A0AAV8X1D0"/>
<protein>
    <submittedName>
        <fullName evidence="1">Uncharacterized protein</fullName>
    </submittedName>
</protein>
<evidence type="ECO:0000313" key="1">
    <source>
        <dbReference type="EMBL" id="KAJ8932195.1"/>
    </source>
</evidence>